<accession>M0ZYK3</accession>
<organism evidence="2 3">
    <name type="scientific">Solanum tuberosum</name>
    <name type="common">Potato</name>
    <dbReference type="NCBI Taxonomy" id="4113"/>
    <lineage>
        <taxon>Eukaryota</taxon>
        <taxon>Viridiplantae</taxon>
        <taxon>Streptophyta</taxon>
        <taxon>Embryophyta</taxon>
        <taxon>Tracheophyta</taxon>
        <taxon>Spermatophyta</taxon>
        <taxon>Magnoliopsida</taxon>
        <taxon>eudicotyledons</taxon>
        <taxon>Gunneridae</taxon>
        <taxon>Pentapetalae</taxon>
        <taxon>asterids</taxon>
        <taxon>lamiids</taxon>
        <taxon>Solanales</taxon>
        <taxon>Solanaceae</taxon>
        <taxon>Solanoideae</taxon>
        <taxon>Solaneae</taxon>
        <taxon>Solanum</taxon>
    </lineage>
</organism>
<dbReference type="EnsemblPlants" id="PGSC0003DMT400010807">
    <property type="protein sequence ID" value="PGSC0003DMT400010807"/>
    <property type="gene ID" value="PGSC0003DMG400004221"/>
</dbReference>
<dbReference type="eggNOG" id="ENOG502QQEM">
    <property type="taxonomic scope" value="Eukaryota"/>
</dbReference>
<dbReference type="ExpressionAtlas" id="M0ZYK3">
    <property type="expression patterns" value="baseline"/>
</dbReference>
<feature type="signal peptide" evidence="1">
    <location>
        <begin position="1"/>
        <end position="19"/>
    </location>
</feature>
<protein>
    <submittedName>
        <fullName evidence="2">IAA-amino acid hydrolase ILR1-like 7</fullName>
    </submittedName>
</protein>
<dbReference type="HOGENOM" id="CLU_023257_5_0_1"/>
<evidence type="ECO:0000256" key="1">
    <source>
        <dbReference type="SAM" id="SignalP"/>
    </source>
</evidence>
<dbReference type="PaxDb" id="4113-PGSC0003DMT400010807"/>
<reference evidence="2" key="2">
    <citation type="submission" date="2015-06" db="UniProtKB">
        <authorList>
            <consortium name="EnsemblPlants"/>
        </authorList>
    </citation>
    <scope>IDENTIFICATION</scope>
    <source>
        <strain evidence="2">DM1-3 516 R44</strain>
    </source>
</reference>
<dbReference type="GO" id="GO:0010179">
    <property type="term" value="F:IAA-Ala conjugate hydrolase activity"/>
    <property type="evidence" value="ECO:0000318"/>
    <property type="project" value="GO_Central"/>
</dbReference>
<keyword evidence="3" id="KW-1185">Reference proteome</keyword>
<dbReference type="STRING" id="4113.M0ZYK3"/>
<dbReference type="SUPFAM" id="SSF55031">
    <property type="entry name" value="Bacterial exopeptidase dimerisation domain"/>
    <property type="match status" value="1"/>
</dbReference>
<dbReference type="AlphaFoldDB" id="M0ZYK3"/>
<name>M0ZYK3_SOLTU</name>
<dbReference type="PANTHER" id="PTHR11014:SF170">
    <property type="entry name" value="IAA-AMINO ACID HYDROLASE ILR1-LIKE 3"/>
    <property type="match status" value="1"/>
</dbReference>
<dbReference type="Proteomes" id="UP000011115">
    <property type="component" value="Unassembled WGS sequence"/>
</dbReference>
<dbReference type="PANTHER" id="PTHR11014">
    <property type="entry name" value="PEPTIDASE M20 FAMILY MEMBER"/>
    <property type="match status" value="1"/>
</dbReference>
<dbReference type="InterPro" id="IPR036264">
    <property type="entry name" value="Bact_exopeptidase_dim_dom"/>
</dbReference>
<evidence type="ECO:0000313" key="2">
    <source>
        <dbReference type="EnsemblPlants" id="PGSC0003DMT400010807"/>
    </source>
</evidence>
<proteinExistence type="predicted"/>
<dbReference type="Pfam" id="PF01546">
    <property type="entry name" value="Peptidase_M20"/>
    <property type="match status" value="1"/>
</dbReference>
<dbReference type="InParanoid" id="M0ZYK3"/>
<evidence type="ECO:0000313" key="3">
    <source>
        <dbReference type="Proteomes" id="UP000011115"/>
    </source>
</evidence>
<dbReference type="GO" id="GO:0009850">
    <property type="term" value="P:auxin metabolic process"/>
    <property type="evidence" value="ECO:0000318"/>
    <property type="project" value="GO_Central"/>
</dbReference>
<dbReference type="Gramene" id="PGSC0003DMT400010807">
    <property type="protein sequence ID" value="PGSC0003DMT400010807"/>
    <property type="gene ID" value="PGSC0003DMG400004221"/>
</dbReference>
<keyword evidence="1" id="KW-0732">Signal</keyword>
<reference evidence="3" key="1">
    <citation type="journal article" date="2011" name="Nature">
        <title>Genome sequence and analysis of the tuber crop potato.</title>
        <authorList>
            <consortium name="The Potato Genome Sequencing Consortium"/>
        </authorList>
    </citation>
    <scope>NUCLEOTIDE SEQUENCE [LARGE SCALE GENOMIC DNA]</scope>
    <source>
        <strain evidence="3">cv. DM1-3 516 R44</strain>
    </source>
</reference>
<sequence>MEKCMLVATMLMLLGAARLIQNRRDKLKGTIKLVFQPAEEGYAGASYMLEEGALDGFQAMFGLHVWPFMPVGTISSKPGPIMAGSSRFTVLTVAFVDGGQAGNVIPESVRFAGTFRFMTLEGYSYLKQRIKEEYMSYSATVDFMEEMRPYPPTINDSTIYDHNQRVGEILFGNTFPSFDGCRGLGVLLATAFFFIGTQNKTISSSVKGLHSLYFTIDEEVLPIGAALHAAFAISYLDTHFKSRVTQ</sequence>
<dbReference type="InterPro" id="IPR002933">
    <property type="entry name" value="Peptidase_M20"/>
</dbReference>
<dbReference type="Gene3D" id="3.40.630.10">
    <property type="entry name" value="Zn peptidases"/>
    <property type="match status" value="2"/>
</dbReference>
<dbReference type="SUPFAM" id="SSF53187">
    <property type="entry name" value="Zn-dependent exopeptidases"/>
    <property type="match status" value="1"/>
</dbReference>
<feature type="chain" id="PRO_5004010959" evidence="1">
    <location>
        <begin position="20"/>
        <end position="246"/>
    </location>
</feature>
<dbReference type="InterPro" id="IPR017439">
    <property type="entry name" value="Amidohydrolase"/>
</dbReference>